<comment type="similarity">
    <text evidence="8">Belongs to the NrdR family.</text>
</comment>
<keyword evidence="8" id="KW-0479">Metal-binding</keyword>
<sequence length="166" mass="19384">MQCPKCQGQSSKVIDSRPAEEGQSIRRRRECLECGFRFNTHERIEQSPLLVVKRDGTREEFNRDKLMRGIVRSAEKRPIAVEQMNELVNQVEESIRDDADQEIETSRIGEYVMPLLMELDEVAYIRFASVYREFQSRESFMKELESMAGKHGSQIEEGQDQDEPNH</sequence>
<dbReference type="PANTHER" id="PTHR30455">
    <property type="entry name" value="TRANSCRIPTIONAL REPRESSOR NRDR"/>
    <property type="match status" value="1"/>
</dbReference>
<dbReference type="InterPro" id="IPR055173">
    <property type="entry name" value="NrdR-like_N"/>
</dbReference>
<dbReference type="Pfam" id="PF22811">
    <property type="entry name" value="Zn_ribbon_NrdR"/>
    <property type="match status" value="1"/>
</dbReference>
<keyword evidence="3 8" id="KW-0862">Zinc</keyword>
<name>A0A839A3N9_9LACT</name>
<dbReference type="HAMAP" id="MF_00440">
    <property type="entry name" value="NrdR"/>
    <property type="match status" value="1"/>
</dbReference>
<evidence type="ECO:0000256" key="6">
    <source>
        <dbReference type="ARBA" id="ARBA00023125"/>
    </source>
</evidence>
<keyword evidence="6 8" id="KW-0238">DNA-binding</keyword>
<protein>
    <recommendedName>
        <fullName evidence="8">Transcriptional repressor NrdR</fullName>
    </recommendedName>
</protein>
<evidence type="ECO:0000259" key="10">
    <source>
        <dbReference type="PROSITE" id="PS51161"/>
    </source>
</evidence>
<dbReference type="Proteomes" id="UP000571018">
    <property type="component" value="Unassembled WGS sequence"/>
</dbReference>
<keyword evidence="4 8" id="KW-0067">ATP-binding</keyword>
<evidence type="ECO:0000256" key="3">
    <source>
        <dbReference type="ARBA" id="ARBA00022833"/>
    </source>
</evidence>
<dbReference type="RefSeq" id="WP_218930193.1">
    <property type="nucleotide sequence ID" value="NZ_JACAOA010000003.1"/>
</dbReference>
<feature type="region of interest" description="Disordered" evidence="9">
    <location>
        <begin position="1"/>
        <end position="21"/>
    </location>
</feature>
<dbReference type="PANTHER" id="PTHR30455:SF2">
    <property type="entry name" value="TRANSCRIPTIONAL REPRESSOR NRDR"/>
    <property type="match status" value="1"/>
</dbReference>
<dbReference type="NCBIfam" id="TIGR00244">
    <property type="entry name" value="transcriptional regulator NrdR"/>
    <property type="match status" value="1"/>
</dbReference>
<evidence type="ECO:0000256" key="7">
    <source>
        <dbReference type="ARBA" id="ARBA00023163"/>
    </source>
</evidence>
<evidence type="ECO:0000256" key="9">
    <source>
        <dbReference type="SAM" id="MobiDB-lite"/>
    </source>
</evidence>
<dbReference type="GO" id="GO:0008270">
    <property type="term" value="F:zinc ion binding"/>
    <property type="evidence" value="ECO:0007669"/>
    <property type="project" value="UniProtKB-UniRule"/>
</dbReference>
<comment type="cofactor">
    <cofactor evidence="8">
        <name>Zn(2+)</name>
        <dbReference type="ChEBI" id="CHEBI:29105"/>
    </cofactor>
    <text evidence="8">Binds 1 zinc ion.</text>
</comment>
<organism evidence="11 12">
    <name type="scientific">Ruoffia halotolerans</name>
    <dbReference type="NCBI Taxonomy" id="2748684"/>
    <lineage>
        <taxon>Bacteria</taxon>
        <taxon>Bacillati</taxon>
        <taxon>Bacillota</taxon>
        <taxon>Bacilli</taxon>
        <taxon>Lactobacillales</taxon>
        <taxon>Aerococcaceae</taxon>
        <taxon>Ruoffia</taxon>
    </lineage>
</organism>
<dbReference type="GO" id="GO:0045892">
    <property type="term" value="P:negative regulation of DNA-templated transcription"/>
    <property type="evidence" value="ECO:0007669"/>
    <property type="project" value="UniProtKB-UniRule"/>
</dbReference>
<accession>A0A839A3N9</accession>
<dbReference type="PROSITE" id="PS51161">
    <property type="entry name" value="ATP_CONE"/>
    <property type="match status" value="1"/>
</dbReference>
<keyword evidence="5 8" id="KW-0805">Transcription regulation</keyword>
<keyword evidence="1 8" id="KW-0678">Repressor</keyword>
<feature type="compositionally biased region" description="Acidic residues" evidence="9">
    <location>
        <begin position="157"/>
        <end position="166"/>
    </location>
</feature>
<gene>
    <name evidence="8 11" type="primary">nrdR</name>
    <name evidence="11" type="ORF">HW423_01485</name>
</gene>
<dbReference type="AlphaFoldDB" id="A0A839A3N9"/>
<comment type="function">
    <text evidence="8">Negatively regulates transcription of bacterial ribonucleotide reductase nrd genes and operons by binding to NrdR-boxes.</text>
</comment>
<evidence type="ECO:0000256" key="8">
    <source>
        <dbReference type="HAMAP-Rule" id="MF_00440"/>
    </source>
</evidence>
<feature type="domain" description="ATP-cone" evidence="10">
    <location>
        <begin position="49"/>
        <end position="139"/>
    </location>
</feature>
<feature type="region of interest" description="Disordered" evidence="9">
    <location>
        <begin position="145"/>
        <end position="166"/>
    </location>
</feature>
<proteinExistence type="inferred from homology"/>
<dbReference type="InterPro" id="IPR005144">
    <property type="entry name" value="ATP-cone_dom"/>
</dbReference>
<keyword evidence="7 8" id="KW-0804">Transcription</keyword>
<keyword evidence="8" id="KW-0863">Zinc-finger</keyword>
<dbReference type="Pfam" id="PF03477">
    <property type="entry name" value="ATP-cone"/>
    <property type="match status" value="1"/>
</dbReference>
<evidence type="ECO:0000313" key="12">
    <source>
        <dbReference type="Proteomes" id="UP000571018"/>
    </source>
</evidence>
<comment type="caution">
    <text evidence="11">The sequence shown here is derived from an EMBL/GenBank/DDBJ whole genome shotgun (WGS) entry which is preliminary data.</text>
</comment>
<evidence type="ECO:0000313" key="11">
    <source>
        <dbReference type="EMBL" id="MBA5728460.1"/>
    </source>
</evidence>
<keyword evidence="12" id="KW-1185">Reference proteome</keyword>
<evidence type="ECO:0000256" key="4">
    <source>
        <dbReference type="ARBA" id="ARBA00022840"/>
    </source>
</evidence>
<dbReference type="GO" id="GO:0005524">
    <property type="term" value="F:ATP binding"/>
    <property type="evidence" value="ECO:0007669"/>
    <property type="project" value="UniProtKB-UniRule"/>
</dbReference>
<reference evidence="11 12" key="1">
    <citation type="submission" date="2020-06" db="EMBL/GenBank/DDBJ databases">
        <title>Reclassification of Facklamia ignava, Facklamia soureckii and Facklami tabacinasalis as Falseniella iganva gen. nov., comb. nov., Hutsoniella ignava gen. nov., comb. nov., and Ruoffia tabacinasalis gen. nov., comb. nov and description of Ruoffia haltotolerans sp. nov., isolated from hypersaline Inland Sea of Qatar.</title>
        <authorList>
            <person name="Fotedar R."/>
            <person name="Sankaranarayanan K."/>
            <person name="Lawson P."/>
            <person name="Caldwell M."/>
            <person name="Zeyara A."/>
            <person name="Al Malki A."/>
            <person name="Ali M."/>
        </authorList>
    </citation>
    <scope>NUCLEOTIDE SEQUENCE [LARGE SCALE GENOMIC DNA]</scope>
    <source>
        <strain evidence="11 12">INB8</strain>
    </source>
</reference>
<evidence type="ECO:0000256" key="2">
    <source>
        <dbReference type="ARBA" id="ARBA00022741"/>
    </source>
</evidence>
<evidence type="ECO:0000256" key="1">
    <source>
        <dbReference type="ARBA" id="ARBA00022491"/>
    </source>
</evidence>
<dbReference type="GO" id="GO:0003677">
    <property type="term" value="F:DNA binding"/>
    <property type="evidence" value="ECO:0007669"/>
    <property type="project" value="UniProtKB-KW"/>
</dbReference>
<evidence type="ECO:0000256" key="5">
    <source>
        <dbReference type="ARBA" id="ARBA00023015"/>
    </source>
</evidence>
<keyword evidence="2 8" id="KW-0547">Nucleotide-binding</keyword>
<feature type="zinc finger region" evidence="8">
    <location>
        <begin position="3"/>
        <end position="34"/>
    </location>
</feature>
<dbReference type="InterPro" id="IPR003796">
    <property type="entry name" value="RNR_NrdR-like"/>
</dbReference>
<dbReference type="EMBL" id="JACAOA010000003">
    <property type="protein sequence ID" value="MBA5728460.1"/>
    <property type="molecule type" value="Genomic_DNA"/>
</dbReference>